<dbReference type="EMBL" id="HBIT01006621">
    <property type="protein sequence ID" value="CAE0617446.1"/>
    <property type="molecule type" value="Transcribed_RNA"/>
</dbReference>
<gene>
    <name evidence="2" type="ORF">OMAR00292_LOCUS3322</name>
</gene>
<keyword evidence="1" id="KW-0472">Membrane</keyword>
<organism evidence="2">
    <name type="scientific">Oxyrrhis marina</name>
    <name type="common">Dinoflagellate</name>
    <dbReference type="NCBI Taxonomy" id="2969"/>
    <lineage>
        <taxon>Eukaryota</taxon>
        <taxon>Sar</taxon>
        <taxon>Alveolata</taxon>
        <taxon>Dinophyceae</taxon>
        <taxon>Oxyrrhinales</taxon>
        <taxon>Oxyrrhinaceae</taxon>
        <taxon>Oxyrrhis</taxon>
    </lineage>
</organism>
<keyword evidence="1" id="KW-0812">Transmembrane</keyword>
<feature type="transmembrane region" description="Helical" evidence="1">
    <location>
        <begin position="33"/>
        <end position="54"/>
    </location>
</feature>
<keyword evidence="1" id="KW-1133">Transmembrane helix</keyword>
<dbReference type="AlphaFoldDB" id="A0A7S3UMI2"/>
<accession>A0A7S3UMI2</accession>
<proteinExistence type="predicted"/>
<evidence type="ECO:0000256" key="1">
    <source>
        <dbReference type="SAM" id="Phobius"/>
    </source>
</evidence>
<name>A0A7S3UMI2_OXYMA</name>
<evidence type="ECO:0000313" key="2">
    <source>
        <dbReference type="EMBL" id="CAE0617446.1"/>
    </source>
</evidence>
<protein>
    <submittedName>
        <fullName evidence="2">Uncharacterized protein</fullName>
    </submittedName>
</protein>
<sequence length="115" mass="13800">MPDIREVADRWQRYDPQRPPYRFFPNRTKRQTAQLTALSFVFFTGTGYLMTMYFKDRADSKQGWWEQRAREGLPPDQVMMKDAQVDAWREIMLKARRQRLGLPERAPGNCQIRDD</sequence>
<reference evidence="2" key="1">
    <citation type="submission" date="2021-01" db="EMBL/GenBank/DDBJ databases">
        <authorList>
            <person name="Corre E."/>
            <person name="Pelletier E."/>
            <person name="Niang G."/>
            <person name="Scheremetjew M."/>
            <person name="Finn R."/>
            <person name="Kale V."/>
            <person name="Holt S."/>
            <person name="Cochrane G."/>
            <person name="Meng A."/>
            <person name="Brown T."/>
            <person name="Cohen L."/>
        </authorList>
    </citation>
    <scope>NUCLEOTIDE SEQUENCE</scope>
    <source>
        <strain evidence="2">CCMP1795</strain>
    </source>
</reference>